<gene>
    <name evidence="11" type="ORF">EI97DRAFT_429565</name>
</gene>
<keyword evidence="12" id="KW-1185">Reference proteome</keyword>
<dbReference type="AlphaFoldDB" id="A0A6A6JZP2"/>
<feature type="region of interest" description="Disordered" evidence="9">
    <location>
        <begin position="56"/>
        <end position="79"/>
    </location>
</feature>
<dbReference type="Pfam" id="PF05730">
    <property type="entry name" value="CFEM"/>
    <property type="match status" value="1"/>
</dbReference>
<name>A0A6A6JZP2_WESOR</name>
<dbReference type="EMBL" id="ML986484">
    <property type="protein sequence ID" value="KAF2281553.1"/>
    <property type="molecule type" value="Genomic_DNA"/>
</dbReference>
<protein>
    <recommendedName>
        <fullName evidence="10">CFEM domain-containing protein</fullName>
    </recommendedName>
</protein>
<keyword evidence="7" id="KW-1015">Disulfide bond</keyword>
<evidence type="ECO:0000256" key="3">
    <source>
        <dbReference type="ARBA" id="ARBA00010031"/>
    </source>
</evidence>
<dbReference type="RefSeq" id="XP_033659090.1">
    <property type="nucleotide sequence ID" value="XM_033797468.1"/>
</dbReference>
<dbReference type="GeneID" id="54550643"/>
<evidence type="ECO:0000256" key="4">
    <source>
        <dbReference type="ARBA" id="ARBA00022525"/>
    </source>
</evidence>
<proteinExistence type="inferred from homology"/>
<organism evidence="11 12">
    <name type="scientific">Westerdykella ornata</name>
    <dbReference type="NCBI Taxonomy" id="318751"/>
    <lineage>
        <taxon>Eukaryota</taxon>
        <taxon>Fungi</taxon>
        <taxon>Dikarya</taxon>
        <taxon>Ascomycota</taxon>
        <taxon>Pezizomycotina</taxon>
        <taxon>Dothideomycetes</taxon>
        <taxon>Pleosporomycetidae</taxon>
        <taxon>Pleosporales</taxon>
        <taxon>Sporormiaceae</taxon>
        <taxon>Westerdykella</taxon>
    </lineage>
</organism>
<evidence type="ECO:0000259" key="10">
    <source>
        <dbReference type="Pfam" id="PF05730"/>
    </source>
</evidence>
<dbReference type="GO" id="GO:0005576">
    <property type="term" value="C:extracellular region"/>
    <property type="evidence" value="ECO:0007669"/>
    <property type="project" value="UniProtKB-SubCell"/>
</dbReference>
<feature type="domain" description="CFEM" evidence="10">
    <location>
        <begin position="109"/>
        <end position="170"/>
    </location>
</feature>
<dbReference type="OrthoDB" id="3797419at2759"/>
<sequence length="325" mass="34251">MHVPDLLVRALIYSSATWDPYPHSKRPTTTVTVDVTTTKTRTPTVTGTTTTVTTSTTTTKVTKPTETGTTTTATHSNMPPSTITILTTSLLTLTTILPTATAQFPGPIEGLPQCAQTIIFERLANSQCNPASFPCICDELARQQVGEAIRRACSESDFAAYQRFVNTICANIRPVVVNTTTTTARINTTTTATPITRIIPLTTTTGGRNVTITTQQQTATGPFANITTTIIPPPTTAVNPTKQQFTTTRISITTTGPQGQPTTLVSETVLPVAPPTETETEAPSAPFEGGAAPGVKGGEVEVFGVRGVWVLGALMGGTGVVFAWL</sequence>
<keyword evidence="4" id="KW-0964">Secreted</keyword>
<keyword evidence="5" id="KW-0336">GPI-anchor</keyword>
<keyword evidence="6" id="KW-0732">Signal</keyword>
<evidence type="ECO:0000256" key="1">
    <source>
        <dbReference type="ARBA" id="ARBA00004589"/>
    </source>
</evidence>
<dbReference type="GO" id="GO:0098552">
    <property type="term" value="C:side of membrane"/>
    <property type="evidence" value="ECO:0007669"/>
    <property type="project" value="UniProtKB-KW"/>
</dbReference>
<evidence type="ECO:0000256" key="9">
    <source>
        <dbReference type="SAM" id="MobiDB-lite"/>
    </source>
</evidence>
<evidence type="ECO:0000313" key="12">
    <source>
        <dbReference type="Proteomes" id="UP000800097"/>
    </source>
</evidence>
<evidence type="ECO:0000256" key="2">
    <source>
        <dbReference type="ARBA" id="ARBA00004613"/>
    </source>
</evidence>
<evidence type="ECO:0000313" key="11">
    <source>
        <dbReference type="EMBL" id="KAF2281553.1"/>
    </source>
</evidence>
<evidence type="ECO:0000256" key="7">
    <source>
        <dbReference type="ARBA" id="ARBA00023157"/>
    </source>
</evidence>
<keyword evidence="8" id="KW-0449">Lipoprotein</keyword>
<keyword evidence="5" id="KW-0472">Membrane</keyword>
<dbReference type="InterPro" id="IPR008427">
    <property type="entry name" value="Extracellular_membr_CFEM_dom"/>
</dbReference>
<evidence type="ECO:0000256" key="5">
    <source>
        <dbReference type="ARBA" id="ARBA00022622"/>
    </source>
</evidence>
<comment type="subcellular location">
    <subcellularLocation>
        <location evidence="1">Membrane</location>
        <topology evidence="1">Lipid-anchor</topology>
        <topology evidence="1">GPI-anchor</topology>
    </subcellularLocation>
    <subcellularLocation>
        <location evidence="2">Secreted</location>
    </subcellularLocation>
</comment>
<reference evidence="11" key="1">
    <citation type="journal article" date="2020" name="Stud. Mycol.">
        <title>101 Dothideomycetes genomes: a test case for predicting lifestyles and emergence of pathogens.</title>
        <authorList>
            <person name="Haridas S."/>
            <person name="Albert R."/>
            <person name="Binder M."/>
            <person name="Bloem J."/>
            <person name="Labutti K."/>
            <person name="Salamov A."/>
            <person name="Andreopoulos B."/>
            <person name="Baker S."/>
            <person name="Barry K."/>
            <person name="Bills G."/>
            <person name="Bluhm B."/>
            <person name="Cannon C."/>
            <person name="Castanera R."/>
            <person name="Culley D."/>
            <person name="Daum C."/>
            <person name="Ezra D."/>
            <person name="Gonzalez J."/>
            <person name="Henrissat B."/>
            <person name="Kuo A."/>
            <person name="Liang C."/>
            <person name="Lipzen A."/>
            <person name="Lutzoni F."/>
            <person name="Magnuson J."/>
            <person name="Mondo S."/>
            <person name="Nolan M."/>
            <person name="Ohm R."/>
            <person name="Pangilinan J."/>
            <person name="Park H.-J."/>
            <person name="Ramirez L."/>
            <person name="Alfaro M."/>
            <person name="Sun H."/>
            <person name="Tritt A."/>
            <person name="Yoshinaga Y."/>
            <person name="Zwiers L.-H."/>
            <person name="Turgeon B."/>
            <person name="Goodwin S."/>
            <person name="Spatafora J."/>
            <person name="Crous P."/>
            <person name="Grigoriev I."/>
        </authorList>
    </citation>
    <scope>NUCLEOTIDE SEQUENCE</scope>
    <source>
        <strain evidence="11">CBS 379.55</strain>
    </source>
</reference>
<evidence type="ECO:0000256" key="8">
    <source>
        <dbReference type="ARBA" id="ARBA00023288"/>
    </source>
</evidence>
<comment type="similarity">
    <text evidence="3">Belongs to the RBT5 family.</text>
</comment>
<keyword evidence="5" id="KW-0325">Glycoprotein</keyword>
<dbReference type="Proteomes" id="UP000800097">
    <property type="component" value="Unassembled WGS sequence"/>
</dbReference>
<accession>A0A6A6JZP2</accession>
<feature type="region of interest" description="Disordered" evidence="9">
    <location>
        <begin position="274"/>
        <end position="293"/>
    </location>
</feature>
<evidence type="ECO:0000256" key="6">
    <source>
        <dbReference type="ARBA" id="ARBA00022729"/>
    </source>
</evidence>